<accession>A0A821V4U4</accession>
<dbReference type="Proteomes" id="UP000663880">
    <property type="component" value="Unassembled WGS sequence"/>
</dbReference>
<comment type="caution">
    <text evidence="1">The sequence shown here is derived from an EMBL/GenBank/DDBJ whole genome shotgun (WGS) entry which is preliminary data.</text>
</comment>
<dbReference type="EMBL" id="CAJOBZ010000037">
    <property type="protein sequence ID" value="CAF4901227.1"/>
    <property type="molecule type" value="Genomic_DNA"/>
</dbReference>
<sequence length="81" mass="9384">MENSKLRVCRRQSSCGSINEDMEKLFQRLELESNIWKKRGIGIQSKKLTDTVCSIPYLPVWSRNVNCLGSRKAKGAFEMWC</sequence>
<gene>
    <name evidence="1" type="ORF">PMACD_LOCUS11306</name>
</gene>
<dbReference type="OrthoDB" id="1421278at2759"/>
<evidence type="ECO:0000313" key="1">
    <source>
        <dbReference type="EMBL" id="CAF4901227.1"/>
    </source>
</evidence>
<name>A0A821V4U4_9NEOP</name>
<dbReference type="AlphaFoldDB" id="A0A821V4U4"/>
<organism evidence="1 2">
    <name type="scientific">Pieris macdunnoughi</name>
    <dbReference type="NCBI Taxonomy" id="345717"/>
    <lineage>
        <taxon>Eukaryota</taxon>
        <taxon>Metazoa</taxon>
        <taxon>Ecdysozoa</taxon>
        <taxon>Arthropoda</taxon>
        <taxon>Hexapoda</taxon>
        <taxon>Insecta</taxon>
        <taxon>Pterygota</taxon>
        <taxon>Neoptera</taxon>
        <taxon>Endopterygota</taxon>
        <taxon>Lepidoptera</taxon>
        <taxon>Glossata</taxon>
        <taxon>Ditrysia</taxon>
        <taxon>Papilionoidea</taxon>
        <taxon>Pieridae</taxon>
        <taxon>Pierinae</taxon>
        <taxon>Pieris</taxon>
    </lineage>
</organism>
<protein>
    <submittedName>
        <fullName evidence="1">Uncharacterized protein</fullName>
    </submittedName>
</protein>
<reference evidence="1" key="1">
    <citation type="submission" date="2021-02" db="EMBL/GenBank/DDBJ databases">
        <authorList>
            <person name="Steward A R."/>
        </authorList>
    </citation>
    <scope>NUCLEOTIDE SEQUENCE</scope>
</reference>
<keyword evidence="2" id="KW-1185">Reference proteome</keyword>
<evidence type="ECO:0000313" key="2">
    <source>
        <dbReference type="Proteomes" id="UP000663880"/>
    </source>
</evidence>
<proteinExistence type="predicted"/>